<gene>
    <name evidence="4" type="primary">eutL</name>
    <name evidence="4" type="ORF">ACFPOG_09440</name>
</gene>
<evidence type="ECO:0000313" key="4">
    <source>
        <dbReference type="EMBL" id="MFC5448485.1"/>
    </source>
</evidence>
<comment type="caution">
    <text evidence="4">The sequence shown here is derived from an EMBL/GenBank/DDBJ whole genome shotgun (WGS) entry which is preliminary data.</text>
</comment>
<dbReference type="NCBIfam" id="TIGR04502">
    <property type="entry name" value="microcomp_EutL"/>
    <property type="match status" value="1"/>
</dbReference>
<dbReference type="SMART" id="SM00877">
    <property type="entry name" value="BMC"/>
    <property type="match status" value="2"/>
</dbReference>
<feature type="domain" description="BMC circularly permuted" evidence="3">
    <location>
        <begin position="112"/>
        <end position="218"/>
    </location>
</feature>
<evidence type="ECO:0000313" key="5">
    <source>
        <dbReference type="Proteomes" id="UP001596044"/>
    </source>
</evidence>
<dbReference type="Proteomes" id="UP001596044">
    <property type="component" value="Unassembled WGS sequence"/>
</dbReference>
<dbReference type="RefSeq" id="WP_270878157.1">
    <property type="nucleotide sequence ID" value="NZ_JAQFVF010000018.1"/>
</dbReference>
<dbReference type="InterPro" id="IPR000249">
    <property type="entry name" value="BMC_dom"/>
</dbReference>
<evidence type="ECO:0000256" key="2">
    <source>
        <dbReference type="ARBA" id="ARBA00024446"/>
    </source>
</evidence>
<dbReference type="Pfam" id="PF00936">
    <property type="entry name" value="BMC"/>
    <property type="match status" value="1"/>
</dbReference>
<dbReference type="InterPro" id="IPR044870">
    <property type="entry name" value="BMC_CP"/>
</dbReference>
<accession>A0ABW0K571</accession>
<protein>
    <submittedName>
        <fullName evidence="4">Ethanolamine utilization microcompartment protein EutL</fullName>
    </submittedName>
</protein>
<proteinExistence type="predicted"/>
<dbReference type="Gene3D" id="3.30.70.1710">
    <property type="match status" value="2"/>
</dbReference>
<dbReference type="InterPro" id="IPR037233">
    <property type="entry name" value="CcmK-like_sf"/>
</dbReference>
<dbReference type="PROSITE" id="PS51931">
    <property type="entry name" value="BMC_CP"/>
    <property type="match status" value="2"/>
</dbReference>
<organism evidence="4 5">
    <name type="scientific">Paenibacillus aestuarii</name>
    <dbReference type="NCBI Taxonomy" id="516965"/>
    <lineage>
        <taxon>Bacteria</taxon>
        <taxon>Bacillati</taxon>
        <taxon>Bacillota</taxon>
        <taxon>Bacilli</taxon>
        <taxon>Bacillales</taxon>
        <taxon>Paenibacillaceae</taxon>
        <taxon>Paenibacillus</taxon>
    </lineage>
</organism>
<dbReference type="InterPro" id="IPR030983">
    <property type="entry name" value="EutL"/>
</dbReference>
<keyword evidence="5" id="KW-1185">Reference proteome</keyword>
<comment type="subcellular location">
    <subcellularLocation>
        <location evidence="1">Bacterial microcompartment</location>
    </subcellularLocation>
</comment>
<feature type="domain" description="BMC circularly permuted" evidence="3">
    <location>
        <begin position="1"/>
        <end position="110"/>
    </location>
</feature>
<name>A0ABW0K571_9BACL</name>
<sequence>MSLQPIRAAALAVTMIPNVAPELAVKLDLKPGLRSLGLLTSSIDDVGYTAVDEATKMAAVEVVYARSFYAGAAHASGPLSGEFLGIIGGASPDEVRSGLDAALRLMESGACFYGLNPEGTHAYYAHVISRTGSYLSKIADIPEGDPLAYLIAPPLEAIAGLDAALKAADVRLCQFYGPPTETNFGGGLVTGSQSACTAAAAAFAEAVKAVAGNPLRKSGDSR</sequence>
<dbReference type="InterPro" id="IPR009193">
    <property type="entry name" value="EutL_PduB"/>
</dbReference>
<dbReference type="PIRSF" id="PIRSF012290">
    <property type="entry name" value="EutL_PduB"/>
    <property type="match status" value="1"/>
</dbReference>
<evidence type="ECO:0000259" key="3">
    <source>
        <dbReference type="PROSITE" id="PS51931"/>
    </source>
</evidence>
<dbReference type="NCBIfam" id="NF011934">
    <property type="entry name" value="PRK15405.1"/>
    <property type="match status" value="1"/>
</dbReference>
<keyword evidence="2" id="KW-1283">Bacterial microcompartment</keyword>
<reference evidence="5" key="1">
    <citation type="journal article" date="2019" name="Int. J. Syst. Evol. Microbiol.">
        <title>The Global Catalogue of Microorganisms (GCM) 10K type strain sequencing project: providing services to taxonomists for standard genome sequencing and annotation.</title>
        <authorList>
            <consortium name="The Broad Institute Genomics Platform"/>
            <consortium name="The Broad Institute Genome Sequencing Center for Infectious Disease"/>
            <person name="Wu L."/>
            <person name="Ma J."/>
        </authorList>
    </citation>
    <scope>NUCLEOTIDE SEQUENCE [LARGE SCALE GENOMIC DNA]</scope>
    <source>
        <strain evidence="5">KACC 11904</strain>
    </source>
</reference>
<dbReference type="EMBL" id="JBHSMJ010000009">
    <property type="protein sequence ID" value="MFC5448485.1"/>
    <property type="molecule type" value="Genomic_DNA"/>
</dbReference>
<evidence type="ECO:0000256" key="1">
    <source>
        <dbReference type="ARBA" id="ARBA00024322"/>
    </source>
</evidence>